<comment type="caution">
    <text evidence="2">The sequence shown here is derived from an EMBL/GenBank/DDBJ whole genome shotgun (WGS) entry which is preliminary data.</text>
</comment>
<dbReference type="Proteomes" id="UP000708148">
    <property type="component" value="Unassembled WGS sequence"/>
</dbReference>
<evidence type="ECO:0000256" key="1">
    <source>
        <dbReference type="SAM" id="MobiDB-lite"/>
    </source>
</evidence>
<evidence type="ECO:0000313" key="3">
    <source>
        <dbReference type="Proteomes" id="UP000708148"/>
    </source>
</evidence>
<dbReference type="AlphaFoldDB" id="A0A8S1ISA8"/>
<dbReference type="EMBL" id="CAJHUC010000705">
    <property type="protein sequence ID" value="CAD7697740.1"/>
    <property type="molecule type" value="Genomic_DNA"/>
</dbReference>
<accession>A0A8S1ISA8</accession>
<proteinExistence type="predicted"/>
<evidence type="ECO:0000313" key="2">
    <source>
        <dbReference type="EMBL" id="CAD7697740.1"/>
    </source>
</evidence>
<feature type="region of interest" description="Disordered" evidence="1">
    <location>
        <begin position="39"/>
        <end position="93"/>
    </location>
</feature>
<organism evidence="2 3">
    <name type="scientific">Ostreobium quekettii</name>
    <dbReference type="NCBI Taxonomy" id="121088"/>
    <lineage>
        <taxon>Eukaryota</taxon>
        <taxon>Viridiplantae</taxon>
        <taxon>Chlorophyta</taxon>
        <taxon>core chlorophytes</taxon>
        <taxon>Ulvophyceae</taxon>
        <taxon>TCBD clade</taxon>
        <taxon>Bryopsidales</taxon>
        <taxon>Ostreobineae</taxon>
        <taxon>Ostreobiaceae</taxon>
        <taxon>Ostreobium</taxon>
    </lineage>
</organism>
<reference evidence="2" key="1">
    <citation type="submission" date="2020-12" db="EMBL/GenBank/DDBJ databases">
        <authorList>
            <person name="Iha C."/>
        </authorList>
    </citation>
    <scope>NUCLEOTIDE SEQUENCE</scope>
</reference>
<protein>
    <submittedName>
        <fullName evidence="2">Uncharacterized protein</fullName>
    </submittedName>
</protein>
<keyword evidence="3" id="KW-1185">Reference proteome</keyword>
<gene>
    <name evidence="2" type="ORF">OSTQU699_LOCUS3101</name>
</gene>
<name>A0A8S1ISA8_9CHLO</name>
<sequence length="116" mass="12477">MVPVVCVCPSQANSTTLPDLRQDIVNNVKKVHSALECFANGEPPPMSPTLSLPDSLDGWLPPSTRHSSGATAAESLDSWLQDKSGSHKGESRSSMCSCARKHLFGPFGYNNQKAHQ</sequence>